<evidence type="ECO:0000313" key="1">
    <source>
        <dbReference type="EMBL" id="ABG21590.1"/>
    </source>
</evidence>
<organism evidence="1 2">
    <name type="scientific">Lactococcus phage KSY1</name>
    <dbReference type="NCBI Taxonomy" id="2913972"/>
    <lineage>
        <taxon>Viruses</taxon>
        <taxon>Duplodnaviria</taxon>
        <taxon>Heunggongvirae</taxon>
        <taxon>Uroviricota</taxon>
        <taxon>Caudoviricetes</taxon>
        <taxon>Chopinvirus</taxon>
        <taxon>Chopinvirus KSY1</taxon>
    </lineage>
</organism>
<proteinExistence type="predicted"/>
<dbReference type="GeneID" id="5602000"/>
<dbReference type="Proteomes" id="UP000000714">
    <property type="component" value="Segment"/>
</dbReference>
<dbReference type="KEGG" id="vg:5602000"/>
<reference evidence="1 2" key="1">
    <citation type="journal article" date="2007" name="Virology">
        <title>KSY1, a lactococcal phage with a T7-like transcription.</title>
        <authorList>
            <person name="Chopin A."/>
            <person name="Deveau H."/>
            <person name="Ehrlich S.D."/>
            <person name="Moineau S."/>
            <person name="Chopin M.C."/>
        </authorList>
    </citation>
    <scope>NUCLEOTIDE SEQUENCE</scope>
</reference>
<protein>
    <submittedName>
        <fullName evidence="1">Gp048</fullName>
    </submittedName>
</protein>
<gene>
    <name evidence="1" type="ORF">KSY1p048</name>
</gene>
<accession>A6MAB2</accession>
<evidence type="ECO:0000313" key="2">
    <source>
        <dbReference type="Proteomes" id="UP000000714"/>
    </source>
</evidence>
<sequence length="70" mass="7824">MTYSPFESLNSDRITDTKEAADYLIADVLNRPVTYPEFDSKGNPIPSYLGRVSDKIVNGQDRAVKVKGMK</sequence>
<dbReference type="RefSeq" id="YP_001469046.1">
    <property type="nucleotide sequence ID" value="NC_009817.1"/>
</dbReference>
<dbReference type="EMBL" id="DQ535032">
    <property type="protein sequence ID" value="ABG21590.1"/>
    <property type="molecule type" value="Genomic_DNA"/>
</dbReference>
<name>A6MAB2_9CAUD</name>
<keyword evidence="2" id="KW-1185">Reference proteome</keyword>